<dbReference type="GO" id="GO:0005737">
    <property type="term" value="C:cytoplasm"/>
    <property type="evidence" value="ECO:0007669"/>
    <property type="project" value="TreeGrafter"/>
</dbReference>
<dbReference type="EMBL" id="CAJNIZ010042761">
    <property type="protein sequence ID" value="CAE7636920.1"/>
    <property type="molecule type" value="Genomic_DNA"/>
</dbReference>
<dbReference type="AlphaFoldDB" id="A0A812VR84"/>
<dbReference type="InterPro" id="IPR050648">
    <property type="entry name" value="F-box_LRR-repeat"/>
</dbReference>
<dbReference type="Proteomes" id="UP000649617">
    <property type="component" value="Unassembled WGS sequence"/>
</dbReference>
<reference evidence="1" key="1">
    <citation type="submission" date="2021-02" db="EMBL/GenBank/DDBJ databases">
        <authorList>
            <person name="Dougan E. K."/>
            <person name="Rhodes N."/>
            <person name="Thang M."/>
            <person name="Chan C."/>
        </authorList>
    </citation>
    <scope>NUCLEOTIDE SEQUENCE</scope>
</reference>
<keyword evidence="2" id="KW-1185">Reference proteome</keyword>
<evidence type="ECO:0000313" key="1">
    <source>
        <dbReference type="EMBL" id="CAE7636920.1"/>
    </source>
</evidence>
<dbReference type="OrthoDB" id="550575at2759"/>
<organism evidence="1 2">
    <name type="scientific">Symbiodinium pilosum</name>
    <name type="common">Dinoflagellate</name>
    <dbReference type="NCBI Taxonomy" id="2952"/>
    <lineage>
        <taxon>Eukaryota</taxon>
        <taxon>Sar</taxon>
        <taxon>Alveolata</taxon>
        <taxon>Dinophyceae</taxon>
        <taxon>Suessiales</taxon>
        <taxon>Symbiodiniaceae</taxon>
        <taxon>Symbiodinium</taxon>
    </lineage>
</organism>
<dbReference type="SMART" id="SM00367">
    <property type="entry name" value="LRR_CC"/>
    <property type="match status" value="4"/>
</dbReference>
<protein>
    <submittedName>
        <fullName evidence="1">Uncharacterized protein</fullName>
    </submittedName>
</protein>
<dbReference type="InterPro" id="IPR032675">
    <property type="entry name" value="LRR_dom_sf"/>
</dbReference>
<name>A0A812VR84_SYMPI</name>
<evidence type="ECO:0000313" key="2">
    <source>
        <dbReference type="Proteomes" id="UP000649617"/>
    </source>
</evidence>
<accession>A0A812VR84</accession>
<gene>
    <name evidence="1" type="ORF">SPIL2461_LOCUS16806</name>
</gene>
<comment type="caution">
    <text evidence="1">The sequence shown here is derived from an EMBL/GenBank/DDBJ whole genome shotgun (WGS) entry which is preliminary data.</text>
</comment>
<dbReference type="PANTHER" id="PTHR13382">
    <property type="entry name" value="MITOCHONDRIAL ATP SYNTHASE COUPLING FACTOR B"/>
    <property type="match status" value="1"/>
</dbReference>
<proteinExistence type="predicted"/>
<dbReference type="SUPFAM" id="SSF52047">
    <property type="entry name" value="RNI-like"/>
    <property type="match status" value="1"/>
</dbReference>
<dbReference type="InterPro" id="IPR006553">
    <property type="entry name" value="Leu-rich_rpt_Cys-con_subtyp"/>
</dbReference>
<dbReference type="Gene3D" id="3.80.10.10">
    <property type="entry name" value="Ribonuclease Inhibitor"/>
    <property type="match status" value="2"/>
</dbReference>
<sequence>MQDQGVFQEAALVSDAKLLEVLSQQDHHDIVADSLQRMRLSDLPWLSTASLLRMVGNLKELRELSLRGTRADDASVASIIGGCGKLEQLDVSCCMLTDISCVAQLLDLRELRASHCPGVTEEFVRCLFAASQVVDLSYSTGTSDQVCLGPDDLRKGPRKEALSYKRVGNKLRGETERFEVIHHVVLWRSSASVMATDPSSVKPAASTMKDAMRAALVRDNMKQLIAVCRSSNVPLPPEFEVRCMSFMMAIADIGVQSTFPRERVLESTMFVHWVFYLGGLSGSLHHQFLALAVYADGDQSGRGPRPEATRVDADNECSDFLIAVQHVLAEHDRGAFIEKKFQLIRHNLKHLRQLPFYQCVHLHCVGVGSARSPFALLWGTCLSLANLFLPMLGAATFPIFPQAARGAHVAFRFLHWLPTSALADRMHELRGKRLACDCQPNELCHETSWWEPSACSSVPAALRALPAVRAVEPVVFYLQQPLVARAVQRPDVAAVNPCVRVALLAVLIMLAVALESGDKDESNEELGSAGVVECYLIFISRFRRSIGPDAAGLVRAVQSVCFMTFLVPGIWSTALIKVWVRQCLVDKIHDIMSAARTTGSFRPEQPSKLFGCLTFLDQGAFGRVARSGLNAIKDRQCTTGDVSISDELQRAFDTSLTILQLRPERLVAVLVASDAAQGGVRVGSGAFILLTPRRQRLGSVVVIDDSVFDLWDNQDTKIAQLELLMVFQSLITFPAAFRSTTRVYFIDKIAALMALVNRPQLSRQLPFAIAKQCEYLEDLSLASCPMLRDDHVRRILLSCQRLQRLDLSGCKILSVTPFLEVVPHAHSLRRLNLSHIPAITDQAVAAIYRASMGDGGFDAAAIAANLRAAAAAAEAEEEEEDEGSEARSQVKHLQCQSFAFKYPNRD</sequence>